<feature type="region of interest" description="Disordered" evidence="1">
    <location>
        <begin position="17"/>
        <end position="40"/>
    </location>
</feature>
<evidence type="ECO:0000313" key="3">
    <source>
        <dbReference type="Proteomes" id="UP000749559"/>
    </source>
</evidence>
<evidence type="ECO:0000256" key="1">
    <source>
        <dbReference type="SAM" id="MobiDB-lite"/>
    </source>
</evidence>
<reference evidence="2" key="1">
    <citation type="submission" date="2022-03" db="EMBL/GenBank/DDBJ databases">
        <authorList>
            <person name="Martin C."/>
        </authorList>
    </citation>
    <scope>NUCLEOTIDE SEQUENCE</scope>
</reference>
<dbReference type="OrthoDB" id="6287367at2759"/>
<comment type="caution">
    <text evidence="2">The sequence shown here is derived from an EMBL/GenBank/DDBJ whole genome shotgun (WGS) entry which is preliminary data.</text>
</comment>
<evidence type="ECO:0000313" key="2">
    <source>
        <dbReference type="EMBL" id="CAH1795193.1"/>
    </source>
</evidence>
<organism evidence="2 3">
    <name type="scientific">Owenia fusiformis</name>
    <name type="common">Polychaete worm</name>
    <dbReference type="NCBI Taxonomy" id="6347"/>
    <lineage>
        <taxon>Eukaryota</taxon>
        <taxon>Metazoa</taxon>
        <taxon>Spiralia</taxon>
        <taxon>Lophotrochozoa</taxon>
        <taxon>Annelida</taxon>
        <taxon>Polychaeta</taxon>
        <taxon>Sedentaria</taxon>
        <taxon>Canalipalpata</taxon>
        <taxon>Sabellida</taxon>
        <taxon>Oweniida</taxon>
        <taxon>Oweniidae</taxon>
        <taxon>Owenia</taxon>
    </lineage>
</organism>
<gene>
    <name evidence="2" type="ORF">OFUS_LOCUS19768</name>
</gene>
<name>A0A8S4PNR8_OWEFU</name>
<protein>
    <submittedName>
        <fullName evidence="2">Uncharacterized protein</fullName>
    </submittedName>
</protein>
<dbReference type="AlphaFoldDB" id="A0A8S4PNR8"/>
<feature type="compositionally biased region" description="Polar residues" evidence="1">
    <location>
        <begin position="22"/>
        <end position="32"/>
    </location>
</feature>
<sequence>MATAYHMEALRKQRVIERKNQATETFTENQPTMGMPASDMNEYNAMTSKTQYPNNSARYDNCRNTVVKESWTDPFKDKPSYPIKHRKVDNWPEDKMYPILNPAEYNHKIPREDLPKRKPHYKV</sequence>
<dbReference type="EMBL" id="CAIIXF020000009">
    <property type="protein sequence ID" value="CAH1795193.1"/>
    <property type="molecule type" value="Genomic_DNA"/>
</dbReference>
<accession>A0A8S4PNR8</accession>
<keyword evidence="3" id="KW-1185">Reference proteome</keyword>
<proteinExistence type="predicted"/>
<dbReference type="Proteomes" id="UP000749559">
    <property type="component" value="Unassembled WGS sequence"/>
</dbReference>